<dbReference type="AlphaFoldDB" id="M1M4J9"/>
<accession>M1M4J9</accession>
<dbReference type="RefSeq" id="WP_015396546.1">
    <property type="nucleotide sequence ID" value="NC_020294.1"/>
</dbReference>
<dbReference type="KEGG" id="kde:CDSE_0007"/>
<dbReference type="PATRIC" id="fig|1208919.3.peg.576"/>
<feature type="transmembrane region" description="Helical" evidence="1">
    <location>
        <begin position="21"/>
        <end position="39"/>
    </location>
</feature>
<reference evidence="2 3" key="1">
    <citation type="journal article" date="2013" name="Genome Biol. Evol.">
        <title>Genome evolution and phylogenomic analysis of candidatus kinetoplastibacterium, the betaproteobacterial endosymbionts of strigomonas and angomonas.</title>
        <authorList>
            <person name="Alves J.M."/>
            <person name="Serrano M.G."/>
            <person name="Maia da Silva F."/>
            <person name="Voegtly L.J."/>
            <person name="Matveyev A.V."/>
            <person name="Teixeira M.M."/>
            <person name="Camargo E.P."/>
            <person name="Buck G.A."/>
        </authorList>
    </citation>
    <scope>NUCLEOTIDE SEQUENCE [LARGE SCALE GENOMIC DNA]</scope>
    <source>
        <strain evidence="2 3">TCC079E</strain>
    </source>
</reference>
<dbReference type="SUPFAM" id="SSF74653">
    <property type="entry name" value="TolA/TonB C-terminal domain"/>
    <property type="match status" value="1"/>
</dbReference>
<evidence type="ECO:0000313" key="2">
    <source>
        <dbReference type="EMBL" id="AGF47135.1"/>
    </source>
</evidence>
<evidence type="ECO:0000313" key="3">
    <source>
        <dbReference type="Proteomes" id="UP000011547"/>
    </source>
</evidence>
<gene>
    <name evidence="2" type="ORF">CDSE_0007</name>
</gene>
<evidence type="ECO:0000256" key="1">
    <source>
        <dbReference type="SAM" id="Phobius"/>
    </source>
</evidence>
<dbReference type="Gene3D" id="3.30.1150.10">
    <property type="match status" value="1"/>
</dbReference>
<name>M1M4J9_9PROT</name>
<organism evidence="2 3">
    <name type="scientific">Candidatus Kinetoplastidibacterium desouzai TCC079E</name>
    <dbReference type="NCBI Taxonomy" id="1208919"/>
    <lineage>
        <taxon>Bacteria</taxon>
        <taxon>Pseudomonadati</taxon>
        <taxon>Pseudomonadota</taxon>
        <taxon>Betaproteobacteria</taxon>
        <taxon>Candidatus Kinetoplastidibacterium</taxon>
    </lineage>
</organism>
<keyword evidence="1" id="KW-0472">Membrane</keyword>
<dbReference type="EMBL" id="CP003803">
    <property type="protein sequence ID" value="AGF47135.1"/>
    <property type="molecule type" value="Genomic_DNA"/>
</dbReference>
<dbReference type="Proteomes" id="UP000011547">
    <property type="component" value="Chromosome"/>
</dbReference>
<proteinExistence type="predicted"/>
<dbReference type="eggNOG" id="COG0810">
    <property type="taxonomic scope" value="Bacteria"/>
</dbReference>
<dbReference type="Pfam" id="PF13103">
    <property type="entry name" value="TonB_2"/>
    <property type="match status" value="1"/>
</dbReference>
<dbReference type="STRING" id="1208919.CDSE_0007"/>
<protein>
    <submittedName>
        <fullName evidence="2">Colicin import membrane protein</fullName>
    </submittedName>
</protein>
<dbReference type="OrthoDB" id="5298892at2"/>
<keyword evidence="1" id="KW-0812">Transmembrane</keyword>
<sequence length="166" mass="19470">MIGFLSQSDKNNKVIKYSKKLILIMLLYFYILFLAFKMLRIENYDIKNQENNHQNSFNITKSIIVKPNRNFIFSESDKIFLKQCILPGIVYPKLPRQQLESSPTVEFLASINEKGEIDSLSLLKSSKNHCLDKAIEIGILRCESFPKLNKINQSYKIHIIYKIYEE</sequence>
<keyword evidence="1" id="KW-1133">Transmembrane helix</keyword>
<keyword evidence="3" id="KW-1185">Reference proteome</keyword>
<dbReference type="HOGENOM" id="CLU_1666189_0_0_4"/>